<reference evidence="1" key="1">
    <citation type="submission" date="2025-08" db="UniProtKB">
        <authorList>
            <consortium name="Ensembl"/>
        </authorList>
    </citation>
    <scope>IDENTIFICATION</scope>
</reference>
<reference evidence="1" key="2">
    <citation type="submission" date="2025-09" db="UniProtKB">
        <authorList>
            <consortium name="Ensembl"/>
        </authorList>
    </citation>
    <scope>IDENTIFICATION</scope>
</reference>
<dbReference type="Proteomes" id="UP000694389">
    <property type="component" value="Unassembled WGS sequence"/>
</dbReference>
<keyword evidence="2" id="KW-1185">Reference proteome</keyword>
<accession>A0A8P4KSV7</accession>
<dbReference type="Ensembl" id="ENSDLAT00005076812.1">
    <property type="protein sequence ID" value="ENSDLAP00005081668.1"/>
    <property type="gene ID" value="ENSDLAG00005033971.1"/>
</dbReference>
<protein>
    <submittedName>
        <fullName evidence="1">Uncharacterized protein</fullName>
    </submittedName>
</protein>
<organism evidence="1 2">
    <name type="scientific">Dicentrarchus labrax</name>
    <name type="common">European seabass</name>
    <name type="synonym">Morone labrax</name>
    <dbReference type="NCBI Taxonomy" id="13489"/>
    <lineage>
        <taxon>Eukaryota</taxon>
        <taxon>Metazoa</taxon>
        <taxon>Chordata</taxon>
        <taxon>Craniata</taxon>
        <taxon>Vertebrata</taxon>
        <taxon>Euteleostomi</taxon>
        <taxon>Actinopterygii</taxon>
        <taxon>Neopterygii</taxon>
        <taxon>Teleostei</taxon>
        <taxon>Neoteleostei</taxon>
        <taxon>Acanthomorphata</taxon>
        <taxon>Eupercaria</taxon>
        <taxon>Moronidae</taxon>
        <taxon>Dicentrarchus</taxon>
    </lineage>
</organism>
<proteinExistence type="predicted"/>
<dbReference type="AlphaFoldDB" id="A0A8P4KSV7"/>
<dbReference type="GeneTree" id="ENSGT00940000155766"/>
<sequence>CFKVEGDVMNKLLQMGSFKRTTLSDYQALCKEYAGSSDSAQLDTFSAYLWFSQLLWFLISFHTHSAQRSRGKTMMVPCDTEYPAFVSEHGCVRYFFNSSLCVKCDKLKFQKDIKKPESWKLHMYHIALTAALLRLIAATISR</sequence>
<evidence type="ECO:0000313" key="1">
    <source>
        <dbReference type="Ensembl" id="ENSDLAP00005081668.1"/>
    </source>
</evidence>
<name>A0A8P4KSV7_DICLA</name>
<evidence type="ECO:0000313" key="2">
    <source>
        <dbReference type="Proteomes" id="UP000694389"/>
    </source>
</evidence>